<reference evidence="2 3" key="1">
    <citation type="submission" date="2017-04" db="EMBL/GenBank/DDBJ databases">
        <authorList>
            <person name="Afonso C.L."/>
            <person name="Miller P.J."/>
            <person name="Scott M.A."/>
            <person name="Spackman E."/>
            <person name="Goraichik I."/>
            <person name="Dimitrov K.M."/>
            <person name="Suarez D.L."/>
            <person name="Swayne D.E."/>
        </authorList>
    </citation>
    <scope>NUCLEOTIDE SEQUENCE [LARGE SCALE GENOMIC DNA]</scope>
    <source>
        <strain evidence="2 3">USBA 355</strain>
    </source>
</reference>
<keyword evidence="3" id="KW-1185">Reference proteome</keyword>
<dbReference type="STRING" id="560819.SAMN05428998_10113"/>
<name>A0A1Y6B247_9PROT</name>
<dbReference type="SUPFAM" id="SSF55298">
    <property type="entry name" value="YjgF-like"/>
    <property type="match status" value="1"/>
</dbReference>
<evidence type="ECO:0000313" key="3">
    <source>
        <dbReference type="Proteomes" id="UP000192917"/>
    </source>
</evidence>
<dbReference type="InterPro" id="IPR035959">
    <property type="entry name" value="RutC-like_sf"/>
</dbReference>
<dbReference type="Gene3D" id="3.30.1330.40">
    <property type="entry name" value="RutC-like"/>
    <property type="match status" value="1"/>
</dbReference>
<dbReference type="PANTHER" id="PTHR43760">
    <property type="entry name" value="ENDORIBONUCLEASE-RELATED"/>
    <property type="match status" value="1"/>
</dbReference>
<sequence>MAGKIDAKLKELGIDLKEPAAPVANYVGYVISGNLVFVSGQVTLEDGQLKYLGKVGADLSVEDGQKAARLCAINIVAQLKAACGGDLDRVKRIVRLGGFVNSTPDFTQQPEVVNGASDLMVEVFGDAGRHCRAAVSAGALPRNVAVEVDCIAEIG</sequence>
<dbReference type="Proteomes" id="UP000192917">
    <property type="component" value="Unassembled WGS sequence"/>
</dbReference>
<dbReference type="AlphaFoldDB" id="A0A1Y6B247"/>
<organism evidence="2 3">
    <name type="scientific">Tistlia consotensis USBA 355</name>
    <dbReference type="NCBI Taxonomy" id="560819"/>
    <lineage>
        <taxon>Bacteria</taxon>
        <taxon>Pseudomonadati</taxon>
        <taxon>Pseudomonadota</taxon>
        <taxon>Alphaproteobacteria</taxon>
        <taxon>Rhodospirillales</taxon>
        <taxon>Rhodovibrionaceae</taxon>
        <taxon>Tistlia</taxon>
    </lineage>
</organism>
<feature type="domain" description="Endoribonuclease L-PSP/chorismate mutase-like" evidence="1">
    <location>
        <begin position="8"/>
        <end position="153"/>
    </location>
</feature>
<gene>
    <name evidence="2" type="ORF">SAMN05428998_10113</name>
</gene>
<proteinExistence type="predicted"/>
<dbReference type="PANTHER" id="PTHR43760:SF1">
    <property type="entry name" value="ENDORIBONUCLEASE L-PSP_CHORISMATE MUTASE-LIKE DOMAIN-CONTAINING PROTEIN"/>
    <property type="match status" value="1"/>
</dbReference>
<dbReference type="Pfam" id="PF14588">
    <property type="entry name" value="YjgF_endoribonc"/>
    <property type="match status" value="1"/>
</dbReference>
<evidence type="ECO:0000259" key="1">
    <source>
        <dbReference type="Pfam" id="PF14588"/>
    </source>
</evidence>
<dbReference type="CDD" id="cd02199">
    <property type="entry name" value="YjgF_YER057c_UK114_like_1"/>
    <property type="match status" value="1"/>
</dbReference>
<accession>A0A1Y6B247</accession>
<evidence type="ECO:0000313" key="2">
    <source>
        <dbReference type="EMBL" id="SME87790.1"/>
    </source>
</evidence>
<dbReference type="RefSeq" id="WP_085120391.1">
    <property type="nucleotide sequence ID" value="NZ_FWZX01000001.1"/>
</dbReference>
<dbReference type="InterPro" id="IPR013813">
    <property type="entry name" value="Endoribo_LPSP/chorism_mut-like"/>
</dbReference>
<dbReference type="EMBL" id="FWZX01000001">
    <property type="protein sequence ID" value="SME87790.1"/>
    <property type="molecule type" value="Genomic_DNA"/>
</dbReference>
<protein>
    <submittedName>
        <fullName evidence="2">Enamine deaminase RidA, house cleaning of reactive enamine intermediates, YjgF/YER057c/UK114 family</fullName>
    </submittedName>
</protein>